<dbReference type="Proteomes" id="UP000540423">
    <property type="component" value="Unassembled WGS sequence"/>
</dbReference>
<feature type="region of interest" description="Disordered" evidence="1">
    <location>
        <begin position="1"/>
        <end position="27"/>
    </location>
</feature>
<dbReference type="EMBL" id="JACHEM010000020">
    <property type="protein sequence ID" value="MBB6439344.1"/>
    <property type="molecule type" value="Genomic_DNA"/>
</dbReference>
<keyword evidence="3" id="KW-1185">Reference proteome</keyword>
<dbReference type="RefSeq" id="WP_185035889.1">
    <property type="nucleotide sequence ID" value="NZ_BNBN01000005.1"/>
</dbReference>
<evidence type="ECO:0000256" key="1">
    <source>
        <dbReference type="SAM" id="MobiDB-lite"/>
    </source>
</evidence>
<gene>
    <name evidence="2" type="ORF">HNQ79_005856</name>
</gene>
<name>A0A7X0HKI1_9ACTN</name>
<organism evidence="2 3">
    <name type="scientific">Streptomyces candidus</name>
    <dbReference type="NCBI Taxonomy" id="67283"/>
    <lineage>
        <taxon>Bacteria</taxon>
        <taxon>Bacillati</taxon>
        <taxon>Actinomycetota</taxon>
        <taxon>Actinomycetes</taxon>
        <taxon>Kitasatosporales</taxon>
        <taxon>Streptomycetaceae</taxon>
        <taxon>Streptomyces</taxon>
    </lineage>
</organism>
<dbReference type="Pfam" id="PF19655">
    <property type="entry name" value="DUF6158"/>
    <property type="match status" value="1"/>
</dbReference>
<comment type="caution">
    <text evidence="2">The sequence shown here is derived from an EMBL/GenBank/DDBJ whole genome shotgun (WGS) entry which is preliminary data.</text>
</comment>
<feature type="region of interest" description="Disordered" evidence="1">
    <location>
        <begin position="67"/>
        <end position="92"/>
    </location>
</feature>
<evidence type="ECO:0000313" key="3">
    <source>
        <dbReference type="Proteomes" id="UP000540423"/>
    </source>
</evidence>
<feature type="compositionally biased region" description="Basic and acidic residues" evidence="1">
    <location>
        <begin position="1"/>
        <end position="13"/>
    </location>
</feature>
<dbReference type="InterPro" id="IPR046156">
    <property type="entry name" value="DUF6158"/>
</dbReference>
<reference evidence="2 3" key="1">
    <citation type="submission" date="2020-08" db="EMBL/GenBank/DDBJ databases">
        <title>Genomic Encyclopedia of Type Strains, Phase IV (KMG-IV): sequencing the most valuable type-strain genomes for metagenomic binning, comparative biology and taxonomic classification.</title>
        <authorList>
            <person name="Goeker M."/>
        </authorList>
    </citation>
    <scope>NUCLEOTIDE SEQUENCE [LARGE SCALE GENOMIC DNA]</scope>
    <source>
        <strain evidence="2 3">DSM 40141</strain>
    </source>
</reference>
<sequence>MRGSDHGPGREPGHAPAPARGVDPARLSEDVLLQELESVHRTRHETFLHGSGDALAEHTRRTVELEDEYVRRHPERSVSADRTREGARARET</sequence>
<dbReference type="AlphaFoldDB" id="A0A7X0HKI1"/>
<accession>A0A7X0HKI1</accession>
<protein>
    <submittedName>
        <fullName evidence="2">Uncharacterized protein</fullName>
    </submittedName>
</protein>
<proteinExistence type="predicted"/>
<evidence type="ECO:0000313" key="2">
    <source>
        <dbReference type="EMBL" id="MBB6439344.1"/>
    </source>
</evidence>